<dbReference type="EMBL" id="FOJN01000004">
    <property type="protein sequence ID" value="SFA47927.1"/>
    <property type="molecule type" value="Genomic_DNA"/>
</dbReference>
<feature type="region of interest" description="Disordered" evidence="1">
    <location>
        <begin position="1"/>
        <end position="48"/>
    </location>
</feature>
<evidence type="ECO:0000256" key="1">
    <source>
        <dbReference type="SAM" id="MobiDB-lite"/>
    </source>
</evidence>
<feature type="compositionally biased region" description="Basic and acidic residues" evidence="1">
    <location>
        <begin position="1"/>
        <end position="16"/>
    </location>
</feature>
<protein>
    <submittedName>
        <fullName evidence="2">Uncharacterized protein</fullName>
    </submittedName>
</protein>
<gene>
    <name evidence="2" type="ORF">SAMN05444374_104290</name>
</gene>
<sequence length="142" mass="14747">MPASDERRRTLGERSQRARGRAGGRRHLDAAQHHTAQVDGDDASGGGADVDAERALALVIDLDRNARTTHGAGRGQIGTLTEQAGADQRCDVAVDGRGGDSRVADDDVTRDGSAADDGSEDDGRRCVGHPHLGRDDTGGTAP</sequence>
<feature type="compositionally biased region" description="Basic and acidic residues" evidence="1">
    <location>
        <begin position="92"/>
        <end position="110"/>
    </location>
</feature>
<dbReference type="AlphaFoldDB" id="A0A1I0T8A2"/>
<name>A0A1I0T8A2_9NOCA</name>
<organism evidence="2 3">
    <name type="scientific">Rhodococcoides kroppenstedtii</name>
    <dbReference type="NCBI Taxonomy" id="293050"/>
    <lineage>
        <taxon>Bacteria</taxon>
        <taxon>Bacillati</taxon>
        <taxon>Actinomycetota</taxon>
        <taxon>Actinomycetes</taxon>
        <taxon>Mycobacteriales</taxon>
        <taxon>Nocardiaceae</taxon>
        <taxon>Rhodococcoides</taxon>
    </lineage>
</organism>
<evidence type="ECO:0000313" key="2">
    <source>
        <dbReference type="EMBL" id="SFA47927.1"/>
    </source>
</evidence>
<reference evidence="2 3" key="1">
    <citation type="submission" date="2016-10" db="EMBL/GenBank/DDBJ databases">
        <authorList>
            <person name="de Groot N.N."/>
        </authorList>
    </citation>
    <scope>NUCLEOTIDE SEQUENCE [LARGE SCALE GENOMIC DNA]</scope>
    <source>
        <strain evidence="2 3">DSM 44908</strain>
    </source>
</reference>
<proteinExistence type="predicted"/>
<feature type="region of interest" description="Disordered" evidence="1">
    <location>
        <begin position="92"/>
        <end position="142"/>
    </location>
</feature>
<evidence type="ECO:0000313" key="3">
    <source>
        <dbReference type="Proteomes" id="UP000182054"/>
    </source>
</evidence>
<accession>A0A1I0T8A2</accession>
<dbReference type="Proteomes" id="UP000182054">
    <property type="component" value="Unassembled WGS sequence"/>
</dbReference>
<feature type="compositionally biased region" description="Basic and acidic residues" evidence="1">
    <location>
        <begin position="132"/>
        <end position="142"/>
    </location>
</feature>